<evidence type="ECO:0000256" key="7">
    <source>
        <dbReference type="SAM" id="Phobius"/>
    </source>
</evidence>
<dbReference type="CDD" id="cd17323">
    <property type="entry name" value="MFS_Tpo1_MDR_like"/>
    <property type="match status" value="1"/>
</dbReference>
<feature type="transmembrane region" description="Helical" evidence="7">
    <location>
        <begin position="339"/>
        <end position="362"/>
    </location>
</feature>
<evidence type="ECO:0000256" key="5">
    <source>
        <dbReference type="ARBA" id="ARBA00023136"/>
    </source>
</evidence>
<feature type="transmembrane region" description="Helical" evidence="7">
    <location>
        <begin position="144"/>
        <end position="163"/>
    </location>
</feature>
<feature type="region of interest" description="Disordered" evidence="6">
    <location>
        <begin position="1"/>
        <end position="48"/>
    </location>
</feature>
<dbReference type="SUPFAM" id="SSF103473">
    <property type="entry name" value="MFS general substrate transporter"/>
    <property type="match status" value="1"/>
</dbReference>
<keyword evidence="10" id="KW-1185">Reference proteome</keyword>
<reference evidence="10" key="1">
    <citation type="journal article" date="2017" name="Genome Biol.">
        <title>Comparative genomics reveals high biological diversity and specific adaptations in the industrially and medically important fungal genus Aspergillus.</title>
        <authorList>
            <person name="de Vries R.P."/>
            <person name="Riley R."/>
            <person name="Wiebenga A."/>
            <person name="Aguilar-Osorio G."/>
            <person name="Amillis S."/>
            <person name="Uchima C.A."/>
            <person name="Anderluh G."/>
            <person name="Asadollahi M."/>
            <person name="Askin M."/>
            <person name="Barry K."/>
            <person name="Battaglia E."/>
            <person name="Bayram O."/>
            <person name="Benocci T."/>
            <person name="Braus-Stromeyer S.A."/>
            <person name="Caldana C."/>
            <person name="Canovas D."/>
            <person name="Cerqueira G.C."/>
            <person name="Chen F."/>
            <person name="Chen W."/>
            <person name="Choi C."/>
            <person name="Clum A."/>
            <person name="Dos Santos R.A."/>
            <person name="Damasio A.R."/>
            <person name="Diallinas G."/>
            <person name="Emri T."/>
            <person name="Fekete E."/>
            <person name="Flipphi M."/>
            <person name="Freyberg S."/>
            <person name="Gallo A."/>
            <person name="Gournas C."/>
            <person name="Habgood R."/>
            <person name="Hainaut M."/>
            <person name="Harispe M.L."/>
            <person name="Henrissat B."/>
            <person name="Hilden K.S."/>
            <person name="Hope R."/>
            <person name="Hossain A."/>
            <person name="Karabika E."/>
            <person name="Karaffa L."/>
            <person name="Karanyi Z."/>
            <person name="Krasevec N."/>
            <person name="Kuo A."/>
            <person name="Kusch H."/>
            <person name="LaButti K."/>
            <person name="Lagendijk E.L."/>
            <person name="Lapidus A."/>
            <person name="Levasseur A."/>
            <person name="Lindquist E."/>
            <person name="Lipzen A."/>
            <person name="Logrieco A.F."/>
            <person name="MacCabe A."/>
            <person name="Maekelae M.R."/>
            <person name="Malavazi I."/>
            <person name="Melin P."/>
            <person name="Meyer V."/>
            <person name="Mielnichuk N."/>
            <person name="Miskei M."/>
            <person name="Molnar A.P."/>
            <person name="Mule G."/>
            <person name="Ngan C.Y."/>
            <person name="Orejas M."/>
            <person name="Orosz E."/>
            <person name="Ouedraogo J.P."/>
            <person name="Overkamp K.M."/>
            <person name="Park H.-S."/>
            <person name="Perrone G."/>
            <person name="Piumi F."/>
            <person name="Punt P.J."/>
            <person name="Ram A.F."/>
            <person name="Ramon A."/>
            <person name="Rauscher S."/>
            <person name="Record E."/>
            <person name="Riano-Pachon D.M."/>
            <person name="Robert V."/>
            <person name="Roehrig J."/>
            <person name="Ruller R."/>
            <person name="Salamov A."/>
            <person name="Salih N.S."/>
            <person name="Samson R.A."/>
            <person name="Sandor E."/>
            <person name="Sanguinetti M."/>
            <person name="Schuetze T."/>
            <person name="Sepcic K."/>
            <person name="Shelest E."/>
            <person name="Sherlock G."/>
            <person name="Sophianopoulou V."/>
            <person name="Squina F.M."/>
            <person name="Sun H."/>
            <person name="Susca A."/>
            <person name="Todd R.B."/>
            <person name="Tsang A."/>
            <person name="Unkles S.E."/>
            <person name="van de Wiele N."/>
            <person name="van Rossen-Uffink D."/>
            <person name="Oliveira J.V."/>
            <person name="Vesth T.C."/>
            <person name="Visser J."/>
            <person name="Yu J.-H."/>
            <person name="Zhou M."/>
            <person name="Andersen M.R."/>
            <person name="Archer D.B."/>
            <person name="Baker S.E."/>
            <person name="Benoit I."/>
            <person name="Brakhage A.A."/>
            <person name="Braus G.H."/>
            <person name="Fischer R."/>
            <person name="Frisvad J.C."/>
            <person name="Goldman G.H."/>
            <person name="Houbraken J."/>
            <person name="Oakley B."/>
            <person name="Pocsi I."/>
            <person name="Scazzocchio C."/>
            <person name="Seiboth B."/>
            <person name="vanKuyk P.A."/>
            <person name="Wortman J."/>
            <person name="Dyer P.S."/>
            <person name="Grigoriev I.V."/>
        </authorList>
    </citation>
    <scope>NUCLEOTIDE SEQUENCE [LARGE SCALE GENOMIC DNA]</scope>
    <source>
        <strain evidence="10">CBS 516.65</strain>
    </source>
</reference>
<evidence type="ECO:0000256" key="2">
    <source>
        <dbReference type="ARBA" id="ARBA00022448"/>
    </source>
</evidence>
<feature type="transmembrane region" description="Helical" evidence="7">
    <location>
        <begin position="487"/>
        <end position="507"/>
    </location>
</feature>
<evidence type="ECO:0000256" key="3">
    <source>
        <dbReference type="ARBA" id="ARBA00022692"/>
    </source>
</evidence>
<feature type="transmembrane region" description="Helical" evidence="7">
    <location>
        <begin position="420"/>
        <end position="443"/>
    </location>
</feature>
<dbReference type="RefSeq" id="XP_022402687.1">
    <property type="nucleotide sequence ID" value="XM_022546134.1"/>
</dbReference>
<dbReference type="PANTHER" id="PTHR23502:SF5">
    <property type="entry name" value="QUINIDINE RESISTANCE PROTEIN 3"/>
    <property type="match status" value="1"/>
</dbReference>
<evidence type="ECO:0000256" key="6">
    <source>
        <dbReference type="SAM" id="MobiDB-lite"/>
    </source>
</evidence>
<dbReference type="EMBL" id="KV878893">
    <property type="protein sequence ID" value="OJJ85993.1"/>
    <property type="molecule type" value="Genomic_DNA"/>
</dbReference>
<feature type="transmembrane region" description="Helical" evidence="7">
    <location>
        <begin position="203"/>
        <end position="228"/>
    </location>
</feature>
<organism evidence="9 10">
    <name type="scientific">Aspergillus glaucus CBS 516.65</name>
    <dbReference type="NCBI Taxonomy" id="1160497"/>
    <lineage>
        <taxon>Eukaryota</taxon>
        <taxon>Fungi</taxon>
        <taxon>Dikarya</taxon>
        <taxon>Ascomycota</taxon>
        <taxon>Pezizomycotina</taxon>
        <taxon>Eurotiomycetes</taxon>
        <taxon>Eurotiomycetidae</taxon>
        <taxon>Eurotiales</taxon>
        <taxon>Aspergillaceae</taxon>
        <taxon>Aspergillus</taxon>
        <taxon>Aspergillus subgen. Aspergillus</taxon>
    </lineage>
</organism>
<name>A0A1L9VPZ6_ASPGL</name>
<proteinExistence type="predicted"/>
<dbReference type="InterPro" id="IPR036259">
    <property type="entry name" value="MFS_trans_sf"/>
</dbReference>
<dbReference type="GO" id="GO:0010509">
    <property type="term" value="P:intracellular polyamine homeostasis"/>
    <property type="evidence" value="ECO:0007669"/>
    <property type="project" value="TreeGrafter"/>
</dbReference>
<dbReference type="GO" id="GO:0005886">
    <property type="term" value="C:plasma membrane"/>
    <property type="evidence" value="ECO:0007669"/>
    <property type="project" value="TreeGrafter"/>
</dbReference>
<dbReference type="Proteomes" id="UP000184300">
    <property type="component" value="Unassembled WGS sequence"/>
</dbReference>
<evidence type="ECO:0000313" key="9">
    <source>
        <dbReference type="EMBL" id="OJJ85993.1"/>
    </source>
</evidence>
<feature type="transmembrane region" description="Helical" evidence="7">
    <location>
        <begin position="234"/>
        <end position="253"/>
    </location>
</feature>
<keyword evidence="5 7" id="KW-0472">Membrane</keyword>
<dbReference type="AlphaFoldDB" id="A0A1L9VPZ6"/>
<dbReference type="GeneID" id="34462395"/>
<evidence type="ECO:0000259" key="8">
    <source>
        <dbReference type="PROSITE" id="PS50850"/>
    </source>
</evidence>
<dbReference type="VEuPathDB" id="FungiDB:ASPGLDRAFT_44981"/>
<feature type="transmembrane region" description="Helical" evidence="7">
    <location>
        <begin position="169"/>
        <end position="191"/>
    </location>
</feature>
<dbReference type="InterPro" id="IPR020846">
    <property type="entry name" value="MFS_dom"/>
</dbReference>
<feature type="transmembrane region" description="Helical" evidence="7">
    <location>
        <begin position="464"/>
        <end position="481"/>
    </location>
</feature>
<feature type="transmembrane region" description="Helical" evidence="7">
    <location>
        <begin position="288"/>
        <end position="313"/>
    </location>
</feature>
<feature type="transmembrane region" description="Helical" evidence="7">
    <location>
        <begin position="76"/>
        <end position="101"/>
    </location>
</feature>
<accession>A0A1L9VPZ6</accession>
<dbReference type="PANTHER" id="PTHR23502">
    <property type="entry name" value="MAJOR FACILITATOR SUPERFAMILY"/>
    <property type="match status" value="1"/>
</dbReference>
<dbReference type="InterPro" id="IPR011701">
    <property type="entry name" value="MFS"/>
</dbReference>
<evidence type="ECO:0000313" key="10">
    <source>
        <dbReference type="Proteomes" id="UP000184300"/>
    </source>
</evidence>
<keyword evidence="3 7" id="KW-0812">Transmembrane</keyword>
<dbReference type="STRING" id="1160497.A0A1L9VPZ6"/>
<evidence type="ECO:0000256" key="1">
    <source>
        <dbReference type="ARBA" id="ARBA00004141"/>
    </source>
</evidence>
<feature type="domain" description="Major facilitator superfamily (MFS) profile" evidence="8">
    <location>
        <begin position="78"/>
        <end position="512"/>
    </location>
</feature>
<dbReference type="Pfam" id="PF07690">
    <property type="entry name" value="MFS_1"/>
    <property type="match status" value="1"/>
</dbReference>
<keyword evidence="4 7" id="KW-1133">Transmembrane helix</keyword>
<feature type="compositionally biased region" description="Basic and acidic residues" evidence="6">
    <location>
        <begin position="25"/>
        <end position="41"/>
    </location>
</feature>
<dbReference type="Gene3D" id="1.20.1250.20">
    <property type="entry name" value="MFS general substrate transporter like domains"/>
    <property type="match status" value="1"/>
</dbReference>
<comment type="subcellular location">
    <subcellularLocation>
        <location evidence="1">Membrane</location>
        <topology evidence="1">Multi-pass membrane protein</topology>
    </subcellularLocation>
</comment>
<dbReference type="OrthoDB" id="3936150at2759"/>
<dbReference type="GO" id="GO:0015203">
    <property type="term" value="F:polyamine transmembrane transporter activity"/>
    <property type="evidence" value="ECO:0007669"/>
    <property type="project" value="TreeGrafter"/>
</dbReference>
<feature type="transmembrane region" description="Helical" evidence="7">
    <location>
        <begin position="113"/>
        <end position="132"/>
    </location>
</feature>
<gene>
    <name evidence="9" type="ORF">ASPGLDRAFT_44981</name>
</gene>
<dbReference type="PROSITE" id="PS50850">
    <property type="entry name" value="MFS"/>
    <property type="match status" value="1"/>
</dbReference>
<sequence length="526" mass="57481">MSETEKGIQNSRSSAIDDGTPTKDAAARENQEVEQQTHEEQPNGSIPVPIRTGFLSSLVIIPPIANTTHYSRRTKWMLTIIVALAALAAPLGSNILLPVLVPISEYFHTSPTVVNLSVALYALAVGITPLWWSHMAENHGRRVVYLLTFLLLCVFNVLCAVSTSMGMFIGMRLLAGGACASVQAVGAGTIADLWEPQERGKAVGIFSLGPMLGPLAAPIIGGALTIQWNWRSTQWFLVIYGFVIWVAMVFLLPETSSKLKMSRQEEDEDSSSHNLSVFAKTARKAKQVAWLVVSPVASVKLLAFMPILITVYYTSITFASNYLLNISIQTVFSSPPYQWSTLIVGLAYVPSSLGAVLGAIIGGRWTDYCMKRAAYKAGRVDGDGKLVFHPEDRISENALVASIMYPAALLWWGWSADKHVFWLVPLIANFFFGFGFMLISSVTTTVMTEFVPRKTTSGVAVTNLVRNSMGCGAAIVAQPLINAIGNGWLFTIAFFVCLLSAAIVVLMKRNRERWSEKMRSTIDQTG</sequence>
<evidence type="ECO:0000256" key="4">
    <source>
        <dbReference type="ARBA" id="ARBA00022989"/>
    </source>
</evidence>
<keyword evidence="2" id="KW-0813">Transport</keyword>
<protein>
    <recommendedName>
        <fullName evidence="8">Major facilitator superfamily (MFS) profile domain-containing protein</fullName>
    </recommendedName>
</protein>
<dbReference type="FunFam" id="1.20.1250.20:FF:000172">
    <property type="entry name" value="MFS multidrug resistance transporter"/>
    <property type="match status" value="1"/>
</dbReference>
<feature type="transmembrane region" description="Helical" evidence="7">
    <location>
        <begin position="398"/>
        <end position="414"/>
    </location>
</feature>